<dbReference type="Pfam" id="PF17918">
    <property type="entry name" value="TetR_C_15"/>
    <property type="match status" value="1"/>
</dbReference>
<keyword evidence="5" id="KW-1185">Reference proteome</keyword>
<accession>A0ABV7YNL6</accession>
<evidence type="ECO:0000313" key="4">
    <source>
        <dbReference type="EMBL" id="MFC3765745.1"/>
    </source>
</evidence>
<sequence length="206" mass="22318">MSAAEQPPRRRQARGERRIEQLLRAAAEVFAEVGYEAATTNAIAARAGTSPGTLYQFFPNKLAMAEALAGQYVERLKASHAIAMSPDLIKLPLRELLDKVVDTIIAANVNNPGFKSLFADSALPHQLTSPGRDLHAAVAGRIEELFALRVPDQPVEERARAAQVTVALFQGMVPLVVAASEPERPVVIGELKKVLYGYLSPILGER</sequence>
<dbReference type="PRINTS" id="PR00455">
    <property type="entry name" value="HTHTETR"/>
</dbReference>
<dbReference type="Gene3D" id="1.10.357.10">
    <property type="entry name" value="Tetracycline Repressor, domain 2"/>
    <property type="match status" value="1"/>
</dbReference>
<dbReference type="EMBL" id="JBHRZH010000043">
    <property type="protein sequence ID" value="MFC3765745.1"/>
    <property type="molecule type" value="Genomic_DNA"/>
</dbReference>
<name>A0ABV7YNL6_9ACTN</name>
<keyword evidence="1 2" id="KW-0238">DNA-binding</keyword>
<organism evidence="4 5">
    <name type="scientific">Tenggerimyces flavus</name>
    <dbReference type="NCBI Taxonomy" id="1708749"/>
    <lineage>
        <taxon>Bacteria</taxon>
        <taxon>Bacillati</taxon>
        <taxon>Actinomycetota</taxon>
        <taxon>Actinomycetes</taxon>
        <taxon>Propionibacteriales</taxon>
        <taxon>Nocardioidaceae</taxon>
        <taxon>Tenggerimyces</taxon>
    </lineage>
</organism>
<dbReference type="Proteomes" id="UP001595699">
    <property type="component" value="Unassembled WGS sequence"/>
</dbReference>
<evidence type="ECO:0000259" key="3">
    <source>
        <dbReference type="PROSITE" id="PS50977"/>
    </source>
</evidence>
<dbReference type="PANTHER" id="PTHR30055:SF226">
    <property type="entry name" value="HTH-TYPE TRANSCRIPTIONAL REGULATOR PKSA"/>
    <property type="match status" value="1"/>
</dbReference>
<dbReference type="PANTHER" id="PTHR30055">
    <property type="entry name" value="HTH-TYPE TRANSCRIPTIONAL REGULATOR RUTR"/>
    <property type="match status" value="1"/>
</dbReference>
<dbReference type="InterPro" id="IPR050109">
    <property type="entry name" value="HTH-type_TetR-like_transc_reg"/>
</dbReference>
<dbReference type="Pfam" id="PF00440">
    <property type="entry name" value="TetR_N"/>
    <property type="match status" value="1"/>
</dbReference>
<comment type="caution">
    <text evidence="4">The sequence shown here is derived from an EMBL/GenBank/DDBJ whole genome shotgun (WGS) entry which is preliminary data.</text>
</comment>
<proteinExistence type="predicted"/>
<evidence type="ECO:0000256" key="1">
    <source>
        <dbReference type="ARBA" id="ARBA00023125"/>
    </source>
</evidence>
<evidence type="ECO:0000313" key="5">
    <source>
        <dbReference type="Proteomes" id="UP001595699"/>
    </source>
</evidence>
<dbReference type="InterPro" id="IPR009057">
    <property type="entry name" value="Homeodomain-like_sf"/>
</dbReference>
<protein>
    <submittedName>
        <fullName evidence="4">TetR/AcrR family transcriptional regulator</fullName>
    </submittedName>
</protein>
<dbReference type="InterPro" id="IPR041669">
    <property type="entry name" value="TetR_C_15"/>
</dbReference>
<dbReference type="InterPro" id="IPR001647">
    <property type="entry name" value="HTH_TetR"/>
</dbReference>
<evidence type="ECO:0000256" key="2">
    <source>
        <dbReference type="PROSITE-ProRule" id="PRU00335"/>
    </source>
</evidence>
<feature type="DNA-binding region" description="H-T-H motif" evidence="2">
    <location>
        <begin position="39"/>
        <end position="58"/>
    </location>
</feature>
<reference evidence="5" key="1">
    <citation type="journal article" date="2019" name="Int. J. Syst. Evol. Microbiol.">
        <title>The Global Catalogue of Microorganisms (GCM) 10K type strain sequencing project: providing services to taxonomists for standard genome sequencing and annotation.</title>
        <authorList>
            <consortium name="The Broad Institute Genomics Platform"/>
            <consortium name="The Broad Institute Genome Sequencing Center for Infectious Disease"/>
            <person name="Wu L."/>
            <person name="Ma J."/>
        </authorList>
    </citation>
    <scope>NUCLEOTIDE SEQUENCE [LARGE SCALE GENOMIC DNA]</scope>
    <source>
        <strain evidence="5">CGMCC 4.7241</strain>
    </source>
</reference>
<gene>
    <name evidence="4" type="ORF">ACFOUW_33265</name>
</gene>
<dbReference type="RefSeq" id="WP_205121020.1">
    <property type="nucleotide sequence ID" value="NZ_JAFBCM010000001.1"/>
</dbReference>
<feature type="domain" description="HTH tetR-type" evidence="3">
    <location>
        <begin position="16"/>
        <end position="76"/>
    </location>
</feature>
<dbReference type="SUPFAM" id="SSF46689">
    <property type="entry name" value="Homeodomain-like"/>
    <property type="match status" value="1"/>
</dbReference>
<dbReference type="PROSITE" id="PS50977">
    <property type="entry name" value="HTH_TETR_2"/>
    <property type="match status" value="1"/>
</dbReference>